<gene>
    <name evidence="11" type="ORF">OKIOD_LOCUS5917</name>
</gene>
<evidence type="ECO:0000256" key="6">
    <source>
        <dbReference type="ARBA" id="ARBA00023157"/>
    </source>
</evidence>
<accession>A0ABN7SDH4</accession>
<dbReference type="InterPro" id="IPR000742">
    <property type="entry name" value="EGF"/>
</dbReference>
<comment type="subcellular location">
    <subcellularLocation>
        <location evidence="1">Secreted</location>
    </subcellularLocation>
</comment>
<feature type="domain" description="EGF-like" evidence="9">
    <location>
        <begin position="6"/>
        <end position="46"/>
    </location>
</feature>
<feature type="disulfide bond" evidence="7">
    <location>
        <begin position="36"/>
        <end position="45"/>
    </location>
</feature>
<dbReference type="SUPFAM" id="SSF50494">
    <property type="entry name" value="Trypsin-like serine proteases"/>
    <property type="match status" value="1"/>
</dbReference>
<evidence type="ECO:0000256" key="8">
    <source>
        <dbReference type="RuleBase" id="RU363034"/>
    </source>
</evidence>
<comment type="caution">
    <text evidence="7">Lacks conserved residue(s) required for the propagation of feature annotation.</text>
</comment>
<dbReference type="PROSITE" id="PS00134">
    <property type="entry name" value="TRYPSIN_HIS"/>
    <property type="match status" value="1"/>
</dbReference>
<dbReference type="Pfam" id="PF00089">
    <property type="entry name" value="Trypsin"/>
    <property type="match status" value="1"/>
</dbReference>
<evidence type="ECO:0000313" key="12">
    <source>
        <dbReference type="Proteomes" id="UP001158576"/>
    </source>
</evidence>
<evidence type="ECO:0000259" key="9">
    <source>
        <dbReference type="PROSITE" id="PS50026"/>
    </source>
</evidence>
<evidence type="ECO:0000256" key="3">
    <source>
        <dbReference type="ARBA" id="ARBA00022670"/>
    </source>
</evidence>
<dbReference type="CDD" id="cd00054">
    <property type="entry name" value="EGF_CA"/>
    <property type="match status" value="1"/>
</dbReference>
<dbReference type="PROSITE" id="PS50240">
    <property type="entry name" value="TRYPSIN_DOM"/>
    <property type="match status" value="1"/>
</dbReference>
<dbReference type="InterPro" id="IPR050127">
    <property type="entry name" value="Serine_Proteases_S1"/>
</dbReference>
<evidence type="ECO:0000256" key="7">
    <source>
        <dbReference type="PROSITE-ProRule" id="PRU00076"/>
    </source>
</evidence>
<evidence type="ECO:0000259" key="10">
    <source>
        <dbReference type="PROSITE" id="PS50240"/>
    </source>
</evidence>
<feature type="disulfide bond" evidence="7">
    <location>
        <begin position="17"/>
        <end position="34"/>
    </location>
</feature>
<keyword evidence="2" id="KW-0964">Secreted</keyword>
<dbReference type="InterPro" id="IPR001314">
    <property type="entry name" value="Peptidase_S1A"/>
</dbReference>
<proteinExistence type="predicted"/>
<dbReference type="SUPFAM" id="SSF57196">
    <property type="entry name" value="EGF/Laminin"/>
    <property type="match status" value="1"/>
</dbReference>
<evidence type="ECO:0000256" key="1">
    <source>
        <dbReference type="ARBA" id="ARBA00004613"/>
    </source>
</evidence>
<protein>
    <submittedName>
        <fullName evidence="11">Oidioi.mRNA.OKI2018_I69.XSR.g14359.t1.cds</fullName>
    </submittedName>
</protein>
<dbReference type="Proteomes" id="UP001158576">
    <property type="component" value="Chromosome XSR"/>
</dbReference>
<dbReference type="CDD" id="cd00190">
    <property type="entry name" value="Tryp_SPc"/>
    <property type="match status" value="1"/>
</dbReference>
<name>A0ABN7SDH4_OIKDI</name>
<evidence type="ECO:0000256" key="4">
    <source>
        <dbReference type="ARBA" id="ARBA00022801"/>
    </source>
</evidence>
<dbReference type="InterPro" id="IPR043504">
    <property type="entry name" value="Peptidase_S1_PA_chymotrypsin"/>
</dbReference>
<keyword evidence="5 8" id="KW-0720">Serine protease</keyword>
<reference evidence="11 12" key="1">
    <citation type="submission" date="2021-04" db="EMBL/GenBank/DDBJ databases">
        <authorList>
            <person name="Bliznina A."/>
        </authorList>
    </citation>
    <scope>NUCLEOTIDE SEQUENCE [LARGE SCALE GENOMIC DNA]</scope>
</reference>
<dbReference type="PROSITE" id="PS00135">
    <property type="entry name" value="TRYPSIN_SER"/>
    <property type="match status" value="1"/>
</dbReference>
<dbReference type="InterPro" id="IPR033116">
    <property type="entry name" value="TRYPSIN_SER"/>
</dbReference>
<keyword evidence="7" id="KW-0245">EGF-like domain</keyword>
<sequence>MSPASYYNDCDVSQNTCQNGGRCIQKGWPQKTECVCTGRYAGKKCEIQSNWSCGRSSWSRDAPMPTTNDIFINMWSNYQHRARRAVPTRTTPYIPLISRAPLFEKAEKNERALAQRSGKLSDISLDHLIDILEAVNWKYTCAGVLIAPQWVLTAAHCGYEKNIKNNTSPGESWKVVAGEDSQWELAPGIGVTLAVMHDYSYHSDDIPRNDLMMLKLDSILQTLENRFDSPKPGDKCTIAGWGIHTRQGDQPEFLQHAEIPIISNEECRRKKDYSSISEDMICAGFKEGGVDACNGDSGGPLMCQREDGSFYLPGIISWGYECAEVDSPGVYTRTSNYLSWIHDTIQNNP</sequence>
<dbReference type="PRINTS" id="PR00722">
    <property type="entry name" value="CHYMOTRYPSIN"/>
</dbReference>
<dbReference type="Gene3D" id="2.10.25.10">
    <property type="entry name" value="Laminin"/>
    <property type="match status" value="1"/>
</dbReference>
<dbReference type="PANTHER" id="PTHR24264:SF83">
    <property type="entry name" value="COMPLEMENT FACTOR I"/>
    <property type="match status" value="1"/>
</dbReference>
<dbReference type="PANTHER" id="PTHR24264">
    <property type="entry name" value="TRYPSIN-RELATED"/>
    <property type="match status" value="1"/>
</dbReference>
<dbReference type="InterPro" id="IPR001254">
    <property type="entry name" value="Trypsin_dom"/>
</dbReference>
<evidence type="ECO:0000313" key="11">
    <source>
        <dbReference type="EMBL" id="CAG5095833.1"/>
    </source>
</evidence>
<dbReference type="PROSITE" id="PS50026">
    <property type="entry name" value="EGF_3"/>
    <property type="match status" value="1"/>
</dbReference>
<keyword evidence="6 7" id="KW-1015">Disulfide bond</keyword>
<keyword evidence="3 8" id="KW-0645">Protease</keyword>
<dbReference type="PROSITE" id="PS00022">
    <property type="entry name" value="EGF_1"/>
    <property type="match status" value="1"/>
</dbReference>
<dbReference type="SMART" id="SM00020">
    <property type="entry name" value="Tryp_SPc"/>
    <property type="match status" value="1"/>
</dbReference>
<evidence type="ECO:0000256" key="5">
    <source>
        <dbReference type="ARBA" id="ARBA00022825"/>
    </source>
</evidence>
<keyword evidence="12" id="KW-1185">Reference proteome</keyword>
<dbReference type="Gene3D" id="2.40.10.10">
    <property type="entry name" value="Trypsin-like serine proteases"/>
    <property type="match status" value="1"/>
</dbReference>
<evidence type="ECO:0000256" key="2">
    <source>
        <dbReference type="ARBA" id="ARBA00022525"/>
    </source>
</evidence>
<dbReference type="InterPro" id="IPR018114">
    <property type="entry name" value="TRYPSIN_HIS"/>
</dbReference>
<feature type="domain" description="Peptidase S1" evidence="10">
    <location>
        <begin position="92"/>
        <end position="346"/>
    </location>
</feature>
<dbReference type="EMBL" id="OU015569">
    <property type="protein sequence ID" value="CAG5095833.1"/>
    <property type="molecule type" value="Genomic_DNA"/>
</dbReference>
<dbReference type="InterPro" id="IPR009003">
    <property type="entry name" value="Peptidase_S1_PA"/>
</dbReference>
<organism evidence="11 12">
    <name type="scientific">Oikopleura dioica</name>
    <name type="common">Tunicate</name>
    <dbReference type="NCBI Taxonomy" id="34765"/>
    <lineage>
        <taxon>Eukaryota</taxon>
        <taxon>Metazoa</taxon>
        <taxon>Chordata</taxon>
        <taxon>Tunicata</taxon>
        <taxon>Appendicularia</taxon>
        <taxon>Copelata</taxon>
        <taxon>Oikopleuridae</taxon>
        <taxon>Oikopleura</taxon>
    </lineage>
</organism>
<keyword evidence="4 8" id="KW-0378">Hydrolase</keyword>